<name>A0A344UR60_9ACTN</name>
<dbReference type="KEGG" id="acij:JS278_00565"/>
<protein>
    <submittedName>
        <fullName evidence="2">Uncharacterized protein</fullName>
    </submittedName>
</protein>
<evidence type="ECO:0000313" key="3">
    <source>
        <dbReference type="Proteomes" id="UP000251995"/>
    </source>
</evidence>
<dbReference type="EMBL" id="CP025198">
    <property type="protein sequence ID" value="AXE37758.1"/>
    <property type="molecule type" value="Genomic_DNA"/>
</dbReference>
<dbReference type="AlphaFoldDB" id="A0A344UR60"/>
<dbReference type="InterPro" id="IPR038595">
    <property type="entry name" value="LOR_sf"/>
</dbReference>
<dbReference type="Pfam" id="PF04525">
    <property type="entry name" value="LOR"/>
    <property type="match status" value="1"/>
</dbReference>
<comment type="similarity">
    <text evidence="1">Belongs to the LOR family.</text>
</comment>
<evidence type="ECO:0000313" key="2">
    <source>
        <dbReference type="EMBL" id="AXE37758.1"/>
    </source>
</evidence>
<sequence length="189" mass="19979">MSLVDQNLLVLQQVKSFLANDFDILDAGGSPVATIHTEGSALSRMFRGNRELAVLENGRPVLRITDEVNVFSRDSYTVADGSGATLATLTKLFTFATKKIQADLNDGTVLLCTGSLFARSFTISRGDAVAARIERRLSGVAEALMGHDRYALSMDPSLPPSCRGATIGTVIAIDLIRAKEAAAASSSGS</sequence>
<keyword evidence="3" id="KW-1185">Reference proteome</keyword>
<gene>
    <name evidence="2" type="ORF">JS278_00565</name>
</gene>
<dbReference type="InterPro" id="IPR025659">
    <property type="entry name" value="Tubby-like_C"/>
</dbReference>
<dbReference type="SUPFAM" id="SSF54518">
    <property type="entry name" value="Tubby C-terminal domain-like"/>
    <property type="match status" value="1"/>
</dbReference>
<dbReference type="InterPro" id="IPR007612">
    <property type="entry name" value="LOR"/>
</dbReference>
<dbReference type="Gene3D" id="2.40.160.200">
    <property type="entry name" value="LURP1-related"/>
    <property type="match status" value="1"/>
</dbReference>
<evidence type="ECO:0000256" key="1">
    <source>
        <dbReference type="ARBA" id="ARBA00005437"/>
    </source>
</evidence>
<organism evidence="2 3">
    <name type="scientific">Acidipropionibacterium virtanenii</name>
    <dbReference type="NCBI Taxonomy" id="2057246"/>
    <lineage>
        <taxon>Bacteria</taxon>
        <taxon>Bacillati</taxon>
        <taxon>Actinomycetota</taxon>
        <taxon>Actinomycetes</taxon>
        <taxon>Propionibacteriales</taxon>
        <taxon>Propionibacteriaceae</taxon>
        <taxon>Acidipropionibacterium</taxon>
    </lineage>
</organism>
<proteinExistence type="inferred from homology"/>
<dbReference type="OrthoDB" id="4412702at2"/>
<dbReference type="RefSeq" id="WP_147243131.1">
    <property type="nucleotide sequence ID" value="NZ_CP025198.1"/>
</dbReference>
<accession>A0A344UR60</accession>
<reference evidence="2 3" key="1">
    <citation type="submission" date="2017-12" db="EMBL/GenBank/DDBJ databases">
        <title>The whole genome sequence of the Acidipropionibacterium virtanenii sp. nov. type strain JS278.</title>
        <authorList>
            <person name="Laine P."/>
            <person name="Deptula P."/>
            <person name="Varmanen P."/>
            <person name="Auvinen P."/>
        </authorList>
    </citation>
    <scope>NUCLEOTIDE SEQUENCE [LARGE SCALE GENOMIC DNA]</scope>
    <source>
        <strain evidence="2 3">JS278</strain>
    </source>
</reference>
<dbReference type="Proteomes" id="UP000251995">
    <property type="component" value="Chromosome"/>
</dbReference>